<gene>
    <name evidence="1" type="ORF">CCAX7_43290</name>
</gene>
<evidence type="ECO:0000313" key="1">
    <source>
        <dbReference type="EMBL" id="BDI32278.1"/>
    </source>
</evidence>
<dbReference type="InterPro" id="IPR018699">
    <property type="entry name" value="DUF2203"/>
</dbReference>
<dbReference type="Proteomes" id="UP000287394">
    <property type="component" value="Chromosome"/>
</dbReference>
<organism evidence="1 2">
    <name type="scientific">Capsulimonas corticalis</name>
    <dbReference type="NCBI Taxonomy" id="2219043"/>
    <lineage>
        <taxon>Bacteria</taxon>
        <taxon>Bacillati</taxon>
        <taxon>Armatimonadota</taxon>
        <taxon>Armatimonadia</taxon>
        <taxon>Capsulimonadales</taxon>
        <taxon>Capsulimonadaceae</taxon>
        <taxon>Capsulimonas</taxon>
    </lineage>
</organism>
<sequence length="131" mass="14781">MAVYKKHFTVQEARAQIPGLRKRLIRIHDLLAEARADQTHEGVIVTAILRGNGKGPILTGAGSRKEEAQRMIEAIAEEGIQIKDLQTGLVDFPHFLNGDTEHEVLLCWRLDEDTIEYWHEIDTGFAGRNPL</sequence>
<evidence type="ECO:0000313" key="2">
    <source>
        <dbReference type="Proteomes" id="UP000287394"/>
    </source>
</evidence>
<dbReference type="Pfam" id="PF09969">
    <property type="entry name" value="DUF2203"/>
    <property type="match status" value="1"/>
</dbReference>
<dbReference type="PIRSF" id="PIRSF016498">
    <property type="entry name" value="UCP016498"/>
    <property type="match status" value="1"/>
</dbReference>
<name>A0A402CXH6_9BACT</name>
<dbReference type="RefSeq" id="WP_119322035.1">
    <property type="nucleotide sequence ID" value="NZ_AP025739.1"/>
</dbReference>
<dbReference type="AlphaFoldDB" id="A0A402CXH6"/>
<reference evidence="1 2" key="1">
    <citation type="journal article" date="2019" name="Int. J. Syst. Evol. Microbiol.">
        <title>Capsulimonas corticalis gen. nov., sp. nov., an aerobic capsulated bacterium, of a novel bacterial order, Capsulimonadales ord. nov., of the class Armatimonadia of the phylum Armatimonadetes.</title>
        <authorList>
            <person name="Li J."/>
            <person name="Kudo C."/>
            <person name="Tonouchi A."/>
        </authorList>
    </citation>
    <scope>NUCLEOTIDE SEQUENCE [LARGE SCALE GENOMIC DNA]</scope>
    <source>
        <strain evidence="1 2">AX-7</strain>
    </source>
</reference>
<protein>
    <submittedName>
        <fullName evidence="1">Uncharacterized protein</fullName>
    </submittedName>
</protein>
<dbReference type="OrthoDB" id="9802910at2"/>
<proteinExistence type="predicted"/>
<dbReference type="EMBL" id="AP025739">
    <property type="protein sequence ID" value="BDI32278.1"/>
    <property type="molecule type" value="Genomic_DNA"/>
</dbReference>
<accession>A0A402CXH6</accession>
<keyword evidence="2" id="KW-1185">Reference proteome</keyword>
<dbReference type="KEGG" id="ccot:CCAX7_43290"/>